<dbReference type="InterPro" id="IPR013087">
    <property type="entry name" value="Znf_C2H2_type"/>
</dbReference>
<dbReference type="EMBL" id="JARQWQ010000089">
    <property type="protein sequence ID" value="KAK2552228.1"/>
    <property type="molecule type" value="Genomic_DNA"/>
</dbReference>
<evidence type="ECO:0000256" key="1">
    <source>
        <dbReference type="PROSITE-ProRule" id="PRU00042"/>
    </source>
</evidence>
<feature type="domain" description="C2H2-type" evidence="3">
    <location>
        <begin position="814"/>
        <end position="845"/>
    </location>
</feature>
<organism evidence="4 5">
    <name type="scientific">Acropora cervicornis</name>
    <name type="common">Staghorn coral</name>
    <dbReference type="NCBI Taxonomy" id="6130"/>
    <lineage>
        <taxon>Eukaryota</taxon>
        <taxon>Metazoa</taxon>
        <taxon>Cnidaria</taxon>
        <taxon>Anthozoa</taxon>
        <taxon>Hexacorallia</taxon>
        <taxon>Scleractinia</taxon>
        <taxon>Astrocoeniina</taxon>
        <taxon>Acroporidae</taxon>
        <taxon>Acropora</taxon>
    </lineage>
</organism>
<keyword evidence="1" id="KW-0863">Zinc-finger</keyword>
<dbReference type="PANTHER" id="PTHR33845:SF1">
    <property type="entry name" value="C2H2-TYPE DOMAIN-CONTAINING PROTEIN"/>
    <property type="match status" value="1"/>
</dbReference>
<feature type="compositionally biased region" description="Polar residues" evidence="2">
    <location>
        <begin position="112"/>
        <end position="126"/>
    </location>
</feature>
<feature type="region of interest" description="Disordered" evidence="2">
    <location>
        <begin position="776"/>
        <end position="809"/>
    </location>
</feature>
<evidence type="ECO:0000256" key="2">
    <source>
        <dbReference type="SAM" id="MobiDB-lite"/>
    </source>
</evidence>
<name>A0AAD9UW78_ACRCE</name>
<keyword evidence="1" id="KW-0862">Zinc</keyword>
<dbReference type="PROSITE" id="PS00028">
    <property type="entry name" value="ZINC_FINGER_C2H2_1"/>
    <property type="match status" value="1"/>
</dbReference>
<comment type="caution">
    <text evidence="4">The sequence shown here is derived from an EMBL/GenBank/DDBJ whole genome shotgun (WGS) entry which is preliminary data.</text>
</comment>
<evidence type="ECO:0000313" key="4">
    <source>
        <dbReference type="EMBL" id="KAK2552228.1"/>
    </source>
</evidence>
<dbReference type="GO" id="GO:0008270">
    <property type="term" value="F:zinc ion binding"/>
    <property type="evidence" value="ECO:0007669"/>
    <property type="project" value="UniProtKB-KW"/>
</dbReference>
<protein>
    <recommendedName>
        <fullName evidence="3">C2H2-type domain-containing protein</fullName>
    </recommendedName>
</protein>
<evidence type="ECO:0000259" key="3">
    <source>
        <dbReference type="PROSITE" id="PS50157"/>
    </source>
</evidence>
<feature type="region of interest" description="Disordered" evidence="2">
    <location>
        <begin position="100"/>
        <end position="126"/>
    </location>
</feature>
<keyword evidence="1" id="KW-0479">Metal-binding</keyword>
<gene>
    <name evidence="4" type="ORF">P5673_026754</name>
</gene>
<dbReference type="AlphaFoldDB" id="A0AAD9UW78"/>
<accession>A0AAD9UW78</accession>
<dbReference type="PROSITE" id="PS50157">
    <property type="entry name" value="ZINC_FINGER_C2H2_2"/>
    <property type="match status" value="1"/>
</dbReference>
<evidence type="ECO:0000313" key="5">
    <source>
        <dbReference type="Proteomes" id="UP001249851"/>
    </source>
</evidence>
<reference evidence="4" key="1">
    <citation type="journal article" date="2023" name="G3 (Bethesda)">
        <title>Whole genome assembly and annotation of the endangered Caribbean coral Acropora cervicornis.</title>
        <authorList>
            <person name="Selwyn J.D."/>
            <person name="Vollmer S.V."/>
        </authorList>
    </citation>
    <scope>NUCLEOTIDE SEQUENCE</scope>
    <source>
        <strain evidence="4">K2</strain>
    </source>
</reference>
<reference evidence="4" key="2">
    <citation type="journal article" date="2023" name="Science">
        <title>Genomic signatures of disease resistance in endangered staghorn corals.</title>
        <authorList>
            <person name="Vollmer S.V."/>
            <person name="Selwyn J.D."/>
            <person name="Despard B.A."/>
            <person name="Roesel C.L."/>
        </authorList>
    </citation>
    <scope>NUCLEOTIDE SEQUENCE</scope>
    <source>
        <strain evidence="4">K2</strain>
    </source>
</reference>
<sequence length="1069" mass="118738">MSLSGPVKELDCSFRKLVGGNCGKNSRNPNETNVVSLLSCKKDISGLSKHVQEGKSRKAETQRGISKALSRTILRRTGTFVATGSGICCTCRSTISVDDIATPSKTPEDPTQDITSGSENISLNSSTLDIPVTPGESLYVQPSSESSSELTIPWETAGERTKRYYIRKVGQGVTAVVQDIAPNDSSSLFQEACSSSALRETLSTDKDSDDETIVDETLMSALAECYYAATCWETRRQILSVMADKVPFKRLLKWIPDLTKYRYTEAKRHCFLHGRGAPVKSDPSPRKRVSTGKIDHFITFITGSHIVQDLPFGERTITLSTKETIKVPNVIQTLLPERIVKQYQSYCKESGFEGLGRSTLLRILKTCAASMRKSLQGLDYISCLGAEAFDDLLEVIEVLGDAGQGMGWMKRQQHQLRESKRYLKSDYKVHVCTTSKVADHCRKYALSDPKEPAFQSPCDHEHTEVCDRCELLKTSIQAIEAGLVAQNDNLTPEMKEELSFTVKQAKSAILAWKSRLLRSMNQDAARLEVLDSLDESSVLLVQDWAMKYLPRKYRESQSDWYGKRGIPWHITVATRKSAVKYEMLTFVHIFPSCSQDSCAVIAVMADVVKQLKEVMPTLTSVYYRQDNAACYHCGATITCGLVLHDQVSIKRLDFSDPQGGKGPCDRKAATIKSHMRIHLNSGNDIETPDQMKDAILSSGGVPSVNVTLCEPMAATNITALKIPGVSLLNNIKFENDGIRVWRAYEIGPGKFIPRSKLNLPSSPNVPSITVTSVQPNSYAAIKQRRKPTSPTETQDEDNQEETSPTNVDDADRIFMCPEKGCTQTFLRHSSMQRHLDCGRHKRELERNTLLDKAALTYAEALEGQTAGVRQLETCTMPVSAHNDSNMKIGWALKTSGSKVRFTSTQVRYLTSQFKIGEETGQKANRASVARAMRTGKDTNGNPLFTHEYFLTSTQIASFFSRLASKKSLANEDEVVMDDLNSAASETEMEKLTSVAAVEAGLTHPITYDVYNLCDMSSKSKLKNLSISQLRDICKSYDIDVNEVTVKRKLPYIEHITNLCKECTCQKKGS</sequence>
<keyword evidence="5" id="KW-1185">Reference proteome</keyword>
<dbReference type="Proteomes" id="UP001249851">
    <property type="component" value="Unassembled WGS sequence"/>
</dbReference>
<proteinExistence type="predicted"/>
<dbReference type="PANTHER" id="PTHR33845">
    <property type="entry name" value="C2H2-TYPE DOMAIN-CONTAINING PROTEIN"/>
    <property type="match status" value="1"/>
</dbReference>